<reference evidence="1" key="1">
    <citation type="journal article" date="2012" name="Nature">
        <title>The tomato genome sequence provides insights into fleshy fruit evolution.</title>
        <authorList>
            <consortium name="Tomato Genome Consortium"/>
        </authorList>
    </citation>
    <scope>NUCLEOTIDE SEQUENCE [LARGE SCALE GENOMIC DNA]</scope>
    <source>
        <strain evidence="1">cv. Heinz 1706</strain>
    </source>
</reference>
<dbReference type="EnsemblPlants" id="Solyc02g086217.1.1">
    <property type="protein sequence ID" value="Solyc02g086217.1.1"/>
    <property type="gene ID" value="Solyc02g086217.1"/>
</dbReference>
<organism evidence="1">
    <name type="scientific">Solanum lycopersicum</name>
    <name type="common">Tomato</name>
    <name type="synonym">Lycopersicon esculentum</name>
    <dbReference type="NCBI Taxonomy" id="4081"/>
    <lineage>
        <taxon>Eukaryota</taxon>
        <taxon>Viridiplantae</taxon>
        <taxon>Streptophyta</taxon>
        <taxon>Embryophyta</taxon>
        <taxon>Tracheophyta</taxon>
        <taxon>Spermatophyta</taxon>
        <taxon>Magnoliopsida</taxon>
        <taxon>eudicotyledons</taxon>
        <taxon>Gunneridae</taxon>
        <taxon>Pentapetalae</taxon>
        <taxon>asterids</taxon>
        <taxon>lamiids</taxon>
        <taxon>Solanales</taxon>
        <taxon>Solanaceae</taxon>
        <taxon>Solanoideae</taxon>
        <taxon>Solaneae</taxon>
        <taxon>Solanum</taxon>
        <taxon>Solanum subgen. Lycopersicon</taxon>
    </lineage>
</organism>
<dbReference type="Proteomes" id="UP000004994">
    <property type="component" value="Chromosome 2"/>
</dbReference>
<protein>
    <submittedName>
        <fullName evidence="1">Uncharacterized protein</fullName>
    </submittedName>
</protein>
<evidence type="ECO:0000313" key="2">
    <source>
        <dbReference type="Proteomes" id="UP000004994"/>
    </source>
</evidence>
<accession>A0A3Q7FA23</accession>
<evidence type="ECO:0000313" key="1">
    <source>
        <dbReference type="EnsemblPlants" id="Solyc02g086217.1.1"/>
    </source>
</evidence>
<proteinExistence type="predicted"/>
<dbReference type="InParanoid" id="A0A3Q7FA23"/>
<dbReference type="Gramene" id="Solyc02g086217.1.1">
    <property type="protein sequence ID" value="Solyc02g086217.1.1"/>
    <property type="gene ID" value="Solyc02g086217.1"/>
</dbReference>
<dbReference type="AlphaFoldDB" id="A0A3Q7FA23"/>
<name>A0A3Q7FA23_SOLLC</name>
<keyword evidence="2" id="KW-1185">Reference proteome</keyword>
<sequence length="124" mass="13468">MNLLSEVIVDVDVSDSGMDLVGEFKTGPLQLLHDHQIEGMHRDALPIAAVGIFTEPASFEGVPFSQWQVKSPESGLDPHLPPDTSHCWHFESVVAVQFTENPPAMAFLRKTTEAVGLANATAFV</sequence>
<reference evidence="1" key="2">
    <citation type="submission" date="2019-01" db="UniProtKB">
        <authorList>
            <consortium name="EnsemblPlants"/>
        </authorList>
    </citation>
    <scope>IDENTIFICATION</scope>
    <source>
        <strain evidence="1">cv. Heinz 1706</strain>
    </source>
</reference>